<feature type="transmembrane region" description="Helical" evidence="1">
    <location>
        <begin position="58"/>
        <end position="76"/>
    </location>
</feature>
<dbReference type="Proteomes" id="UP000295341">
    <property type="component" value="Unassembled WGS sequence"/>
</dbReference>
<accession>A0A4R7PE42</accession>
<protein>
    <submittedName>
        <fullName evidence="3">Uncharacterized protein (DUF58 family)</fullName>
    </submittedName>
</protein>
<dbReference type="AlphaFoldDB" id="A0A4R7PE42"/>
<dbReference type="InterPro" id="IPR002881">
    <property type="entry name" value="DUF58"/>
</dbReference>
<feature type="transmembrane region" description="Helical" evidence="1">
    <location>
        <begin position="82"/>
        <end position="108"/>
    </location>
</feature>
<dbReference type="PANTHER" id="PTHR34351">
    <property type="entry name" value="SLR1927 PROTEIN-RELATED"/>
    <property type="match status" value="1"/>
</dbReference>
<evidence type="ECO:0000313" key="4">
    <source>
        <dbReference type="Proteomes" id="UP000295341"/>
    </source>
</evidence>
<evidence type="ECO:0000313" key="3">
    <source>
        <dbReference type="EMBL" id="TDU32398.1"/>
    </source>
</evidence>
<proteinExistence type="predicted"/>
<name>A0A4R7PE42_9GAMM</name>
<dbReference type="PANTHER" id="PTHR34351:SF1">
    <property type="entry name" value="SLR1927 PROTEIN"/>
    <property type="match status" value="1"/>
</dbReference>
<evidence type="ECO:0000256" key="1">
    <source>
        <dbReference type="SAM" id="Phobius"/>
    </source>
</evidence>
<gene>
    <name evidence="3" type="ORF">DFR24_1793</name>
</gene>
<dbReference type="RefSeq" id="WP_162851114.1">
    <property type="nucleotide sequence ID" value="NZ_MWIN01000001.1"/>
</dbReference>
<reference evidence="3 4" key="1">
    <citation type="submission" date="2019-03" db="EMBL/GenBank/DDBJ databases">
        <title>Genomic Encyclopedia of Type Strains, Phase IV (KMG-IV): sequencing the most valuable type-strain genomes for metagenomic binning, comparative biology and taxonomic classification.</title>
        <authorList>
            <person name="Goeker M."/>
        </authorList>
    </citation>
    <scope>NUCLEOTIDE SEQUENCE [LARGE SCALE GENOMIC DNA]</scope>
    <source>
        <strain evidence="3 4">DSM 26377</strain>
    </source>
</reference>
<keyword evidence="1" id="KW-1133">Transmembrane helix</keyword>
<sequence length="339" mass="37244">MTIPSPPRSELSKKIGTILHPLRWAQARIDAWVLRRVRQVPGPIEIARNRVYIVPTRFGWGFAVTIMVMLAGAMNYSNSMAFALAFLLMGLGLVCMHHTHANLVHVLLRAGRTRPIYAGEIAHFEVLIDNAAAHPRYSLAAGWARETSDEPACDVPPQGFSSVTLASPAPRRGWHQAGIFSISTEFPLGLFHAWTWAQLDMRCLVFPLPAKPGMPPPLSAGSGGSAGAGRSGQDEFAGLRDYQRGDALRSIHWKSLPKSISPMVKQFSETVEQALWLNWDAVPLADVEARLSQLVRWILDAEAEGRAYGLRLPGTNIPPGHGETHRFECLKALALFGQP</sequence>
<keyword evidence="1" id="KW-0812">Transmembrane</keyword>
<evidence type="ECO:0000259" key="2">
    <source>
        <dbReference type="Pfam" id="PF01882"/>
    </source>
</evidence>
<dbReference type="Pfam" id="PF01882">
    <property type="entry name" value="DUF58"/>
    <property type="match status" value="1"/>
</dbReference>
<organism evidence="3 4">
    <name type="scientific">Panacagrimonas perspica</name>
    <dbReference type="NCBI Taxonomy" id="381431"/>
    <lineage>
        <taxon>Bacteria</taxon>
        <taxon>Pseudomonadati</taxon>
        <taxon>Pseudomonadota</taxon>
        <taxon>Gammaproteobacteria</taxon>
        <taxon>Nevskiales</taxon>
        <taxon>Nevskiaceae</taxon>
        <taxon>Panacagrimonas</taxon>
    </lineage>
</organism>
<keyword evidence="1" id="KW-0472">Membrane</keyword>
<feature type="domain" description="DUF58" evidence="2">
    <location>
        <begin position="239"/>
        <end position="286"/>
    </location>
</feature>
<keyword evidence="4" id="KW-1185">Reference proteome</keyword>
<comment type="caution">
    <text evidence="3">The sequence shown here is derived from an EMBL/GenBank/DDBJ whole genome shotgun (WGS) entry which is preliminary data.</text>
</comment>
<dbReference type="EMBL" id="SOBT01000008">
    <property type="protein sequence ID" value="TDU32398.1"/>
    <property type="molecule type" value="Genomic_DNA"/>
</dbReference>